<feature type="transmembrane region" description="Helical" evidence="10">
    <location>
        <begin position="127"/>
        <end position="154"/>
    </location>
</feature>
<feature type="transmembrane region" description="Helical" evidence="10">
    <location>
        <begin position="188"/>
        <end position="209"/>
    </location>
</feature>
<evidence type="ECO:0000256" key="7">
    <source>
        <dbReference type="ARBA" id="ARBA00022840"/>
    </source>
</evidence>
<evidence type="ECO:0000256" key="8">
    <source>
        <dbReference type="ARBA" id="ARBA00023012"/>
    </source>
</evidence>
<dbReference type="PANTHER" id="PTHR24421">
    <property type="entry name" value="NITRATE/NITRITE SENSOR PROTEIN NARX-RELATED"/>
    <property type="match status" value="1"/>
</dbReference>
<protein>
    <recommendedName>
        <fullName evidence="2">histidine kinase</fullName>
        <ecNumber evidence="2">2.7.13.3</ecNumber>
    </recommendedName>
</protein>
<accession>A0ABP9U5N5</accession>
<dbReference type="Gene3D" id="1.20.5.1930">
    <property type="match status" value="1"/>
</dbReference>
<sequence length="498" mass="53007">MPIRNRRHRLIRAVIWTAVCFAIGALIFITLAGVIVGDPNPSPSDEAVRFGEMTIHFVFGLLALVCLPFVLFLDGRTVPRSTLSPKVLAAEKLRGYLNDSGRGGESFLDRDGSVETLQRRTGGWIPITVGLVGIVAGMIGSLGLAAASVLVISLSARRSWVLSGAVLATATLALAASYVLTPMSLGGFDLLIFIVNSVFISILIVIGVIRGAREQGLIDTAAQTLLRDRSRQDRAIAEVRRSIARDMHDSLSHHLSVIAMYSGALSVRQDLDPDAVRESAKLIAASARRSGVELREVLTMLRGDDQGTVVDPDLDRLVSGRTDTVDLAYRAPLSAQALERLGGLERTTVYRFVQEAITNTVKHAPGQRVQITVSADESPETLVLTARNRLGTASAGAGRQPPQLSPAAGSGLGLLGLRERMEAMGGQLTVERGSEFVLRARIPAPGLPTDPAGSPTDPAESPTDDARESTDAADVQAKTTDGVTLPDRPATDPTEERP</sequence>
<dbReference type="Gene3D" id="3.30.565.10">
    <property type="entry name" value="Histidine kinase-like ATPase, C-terminal domain"/>
    <property type="match status" value="1"/>
</dbReference>
<evidence type="ECO:0000256" key="10">
    <source>
        <dbReference type="SAM" id="Phobius"/>
    </source>
</evidence>
<feature type="domain" description="Signal transduction histidine kinase subgroup 3 dimerisation and phosphoacceptor" evidence="12">
    <location>
        <begin position="240"/>
        <end position="304"/>
    </location>
</feature>
<keyword evidence="4" id="KW-0808">Transferase</keyword>
<feature type="region of interest" description="Disordered" evidence="9">
    <location>
        <begin position="443"/>
        <end position="498"/>
    </location>
</feature>
<name>A0ABP9U5N5_9MICO</name>
<dbReference type="InterPro" id="IPR011712">
    <property type="entry name" value="Sig_transdc_His_kin_sub3_dim/P"/>
</dbReference>
<dbReference type="Pfam" id="PF07730">
    <property type="entry name" value="HisKA_3"/>
    <property type="match status" value="1"/>
</dbReference>
<evidence type="ECO:0000256" key="2">
    <source>
        <dbReference type="ARBA" id="ARBA00012438"/>
    </source>
</evidence>
<evidence type="ECO:0000256" key="5">
    <source>
        <dbReference type="ARBA" id="ARBA00022741"/>
    </source>
</evidence>
<keyword evidence="10" id="KW-0812">Transmembrane</keyword>
<evidence type="ECO:0000313" key="13">
    <source>
        <dbReference type="EMBL" id="GAA5341373.1"/>
    </source>
</evidence>
<dbReference type="Proteomes" id="UP001498935">
    <property type="component" value="Unassembled WGS sequence"/>
</dbReference>
<keyword evidence="8" id="KW-0902">Two-component regulatory system</keyword>
<evidence type="ECO:0000256" key="6">
    <source>
        <dbReference type="ARBA" id="ARBA00022777"/>
    </source>
</evidence>
<dbReference type="PANTHER" id="PTHR24421:SF10">
    <property type="entry name" value="NITRATE_NITRITE SENSOR PROTEIN NARQ"/>
    <property type="match status" value="1"/>
</dbReference>
<dbReference type="RefSeq" id="WP_342038495.1">
    <property type="nucleotide sequence ID" value="NZ_BAABBK010000009.1"/>
</dbReference>
<dbReference type="EMBL" id="BAABNP010000009">
    <property type="protein sequence ID" value="GAA5341373.1"/>
    <property type="molecule type" value="Genomic_DNA"/>
</dbReference>
<evidence type="ECO:0000259" key="12">
    <source>
        <dbReference type="Pfam" id="PF07730"/>
    </source>
</evidence>
<dbReference type="CDD" id="cd16917">
    <property type="entry name" value="HATPase_UhpB-NarQ-NarX-like"/>
    <property type="match status" value="1"/>
</dbReference>
<evidence type="ECO:0000259" key="11">
    <source>
        <dbReference type="Pfam" id="PF02518"/>
    </source>
</evidence>
<keyword evidence="6" id="KW-0418">Kinase</keyword>
<comment type="caution">
    <text evidence="13">The sequence shown here is derived from an EMBL/GenBank/DDBJ whole genome shotgun (WGS) entry which is preliminary data.</text>
</comment>
<keyword evidence="10" id="KW-1133">Transmembrane helix</keyword>
<reference evidence="13 14" key="1">
    <citation type="submission" date="2024-02" db="EMBL/GenBank/DDBJ databases">
        <title>Characterization of antibiotic resistant novel bacterial strains and their environmental applications.</title>
        <authorList>
            <person name="Manzoor S."/>
            <person name="Abbas S."/>
            <person name="Arshad M."/>
            <person name="Li W.J."/>
            <person name="Ahmed I."/>
        </authorList>
    </citation>
    <scope>NUCLEOTIDE SEQUENCE [LARGE SCALE GENOMIC DNA]</scope>
    <source>
        <strain evidence="13 14">KACC 15558</strain>
    </source>
</reference>
<gene>
    <name evidence="13" type="ORF">KACC15558_24130</name>
</gene>
<comment type="catalytic activity">
    <reaction evidence="1">
        <text>ATP + protein L-histidine = ADP + protein N-phospho-L-histidine.</text>
        <dbReference type="EC" id="2.7.13.3"/>
    </reaction>
</comment>
<feature type="transmembrane region" description="Helical" evidence="10">
    <location>
        <begin position="160"/>
        <end position="181"/>
    </location>
</feature>
<proteinExistence type="predicted"/>
<dbReference type="InterPro" id="IPR050482">
    <property type="entry name" value="Sensor_HK_TwoCompSys"/>
</dbReference>
<dbReference type="SUPFAM" id="SSF55874">
    <property type="entry name" value="ATPase domain of HSP90 chaperone/DNA topoisomerase II/histidine kinase"/>
    <property type="match status" value="1"/>
</dbReference>
<feature type="transmembrane region" description="Helical" evidence="10">
    <location>
        <begin position="12"/>
        <end position="35"/>
    </location>
</feature>
<evidence type="ECO:0000256" key="3">
    <source>
        <dbReference type="ARBA" id="ARBA00022553"/>
    </source>
</evidence>
<dbReference type="EC" id="2.7.13.3" evidence="2"/>
<evidence type="ECO:0000256" key="9">
    <source>
        <dbReference type="SAM" id="MobiDB-lite"/>
    </source>
</evidence>
<dbReference type="InterPro" id="IPR036890">
    <property type="entry name" value="HATPase_C_sf"/>
</dbReference>
<organism evidence="13 14">
    <name type="scientific">Brevibacterium ammoniilyticum</name>
    <dbReference type="NCBI Taxonomy" id="1046555"/>
    <lineage>
        <taxon>Bacteria</taxon>
        <taxon>Bacillati</taxon>
        <taxon>Actinomycetota</taxon>
        <taxon>Actinomycetes</taxon>
        <taxon>Micrococcales</taxon>
        <taxon>Brevibacteriaceae</taxon>
        <taxon>Brevibacterium</taxon>
    </lineage>
</organism>
<dbReference type="InterPro" id="IPR003594">
    <property type="entry name" value="HATPase_dom"/>
</dbReference>
<keyword evidence="5" id="KW-0547">Nucleotide-binding</keyword>
<feature type="transmembrane region" description="Helical" evidence="10">
    <location>
        <begin position="55"/>
        <end position="73"/>
    </location>
</feature>
<keyword evidence="7" id="KW-0067">ATP-binding</keyword>
<keyword evidence="3" id="KW-0597">Phosphoprotein</keyword>
<evidence type="ECO:0000313" key="14">
    <source>
        <dbReference type="Proteomes" id="UP001498935"/>
    </source>
</evidence>
<evidence type="ECO:0000256" key="1">
    <source>
        <dbReference type="ARBA" id="ARBA00000085"/>
    </source>
</evidence>
<keyword evidence="14" id="KW-1185">Reference proteome</keyword>
<dbReference type="Pfam" id="PF02518">
    <property type="entry name" value="HATPase_c"/>
    <property type="match status" value="1"/>
</dbReference>
<keyword evidence="10" id="KW-0472">Membrane</keyword>
<evidence type="ECO:0000256" key="4">
    <source>
        <dbReference type="ARBA" id="ARBA00022679"/>
    </source>
</evidence>
<feature type="domain" description="Histidine kinase/HSP90-like ATPase" evidence="11">
    <location>
        <begin position="347"/>
        <end position="440"/>
    </location>
</feature>